<keyword evidence="8" id="KW-1185">Reference proteome</keyword>
<evidence type="ECO:0000256" key="3">
    <source>
        <dbReference type="HAMAP-Rule" id="MF_01357"/>
    </source>
</evidence>
<comment type="similarity">
    <text evidence="1 3 4">Belongs to the complex I 30 kDa subunit family.</text>
</comment>
<dbReference type="AlphaFoldDB" id="A0A7X6ICQ1"/>
<keyword evidence="3" id="KW-0472">Membrane</keyword>
<dbReference type="HAMAP" id="MF_01357">
    <property type="entry name" value="NDH1_NuoC"/>
    <property type="match status" value="1"/>
</dbReference>
<evidence type="ECO:0000313" key="7">
    <source>
        <dbReference type="EMBL" id="NKE72745.1"/>
    </source>
</evidence>
<gene>
    <name evidence="3" type="primary">nuoC</name>
    <name evidence="7" type="ORF">MNODULE_18500</name>
</gene>
<dbReference type="Proteomes" id="UP000534783">
    <property type="component" value="Unassembled WGS sequence"/>
</dbReference>
<accession>A0A7X6ICQ1</accession>
<evidence type="ECO:0000259" key="6">
    <source>
        <dbReference type="Pfam" id="PF00329"/>
    </source>
</evidence>
<comment type="function">
    <text evidence="3">NDH-1 shuttles electrons from NADH, via FMN and iron-sulfur (Fe-S) centers, to quinones in the respiratory chain. The immediate electron acceptor for the enzyme in this species is believed to be ubiquinone. Couples the redox reaction to proton translocation (for every two electrons transferred, four hydrogen ions are translocated across the cytoplasmic membrane), and thus conserves the redox energy in a proton gradient.</text>
</comment>
<keyword evidence="2 3" id="KW-0813">Transport</keyword>
<evidence type="ECO:0000256" key="4">
    <source>
        <dbReference type="RuleBase" id="RU003456"/>
    </source>
</evidence>
<keyword evidence="3 4" id="KW-0520">NAD</keyword>
<proteinExistence type="inferred from homology"/>
<comment type="subunit">
    <text evidence="3">NDH-1 is composed of 14 different subunits. Subunits NuoB, C, D, E, F, and G constitute the peripheral sector of the complex.</text>
</comment>
<dbReference type="InterPro" id="IPR001268">
    <property type="entry name" value="NADH_UbQ_OxRdtase_30kDa_su"/>
</dbReference>
<evidence type="ECO:0000256" key="2">
    <source>
        <dbReference type="ARBA" id="ARBA00022448"/>
    </source>
</evidence>
<dbReference type="InterPro" id="IPR020396">
    <property type="entry name" value="NADH_UbQ_OxRdtase_CS"/>
</dbReference>
<dbReference type="GO" id="GO:0008137">
    <property type="term" value="F:NADH dehydrogenase (ubiquinone) activity"/>
    <property type="evidence" value="ECO:0007669"/>
    <property type="project" value="InterPro"/>
</dbReference>
<dbReference type="RefSeq" id="WP_168062688.1">
    <property type="nucleotide sequence ID" value="NZ_VTOW01000004.1"/>
</dbReference>
<dbReference type="EC" id="7.1.1.-" evidence="3"/>
<evidence type="ECO:0000256" key="5">
    <source>
        <dbReference type="RuleBase" id="RU003582"/>
    </source>
</evidence>
<dbReference type="InterPro" id="IPR010218">
    <property type="entry name" value="NADH_DH_suC"/>
</dbReference>
<dbReference type="GO" id="GO:0048038">
    <property type="term" value="F:quinone binding"/>
    <property type="evidence" value="ECO:0007669"/>
    <property type="project" value="UniProtKB-KW"/>
</dbReference>
<organism evidence="7 8">
    <name type="scientific">Candidatus Manganitrophus noduliformans</name>
    <dbReference type="NCBI Taxonomy" id="2606439"/>
    <lineage>
        <taxon>Bacteria</taxon>
        <taxon>Pseudomonadati</taxon>
        <taxon>Nitrospirota</taxon>
        <taxon>Nitrospiria</taxon>
        <taxon>Candidatus Troglogloeales</taxon>
        <taxon>Candidatus Manganitrophaceae</taxon>
        <taxon>Candidatus Manganitrophus</taxon>
    </lineage>
</organism>
<dbReference type="NCBIfam" id="TIGR01961">
    <property type="entry name" value="NuoC_fam"/>
    <property type="match status" value="1"/>
</dbReference>
<comment type="subcellular location">
    <subcellularLocation>
        <location evidence="3">Cell membrane</location>
        <topology evidence="3">Peripheral membrane protein</topology>
        <orientation evidence="3">Cytoplasmic side</orientation>
    </subcellularLocation>
</comment>
<comment type="catalytic activity">
    <reaction evidence="3 5">
        <text>a quinone + NADH + 5 H(+)(in) = a quinol + NAD(+) + 4 H(+)(out)</text>
        <dbReference type="Rhea" id="RHEA:57888"/>
        <dbReference type="ChEBI" id="CHEBI:15378"/>
        <dbReference type="ChEBI" id="CHEBI:24646"/>
        <dbReference type="ChEBI" id="CHEBI:57540"/>
        <dbReference type="ChEBI" id="CHEBI:57945"/>
        <dbReference type="ChEBI" id="CHEBI:132124"/>
    </reaction>
</comment>
<dbReference type="PANTHER" id="PTHR10884:SF14">
    <property type="entry name" value="NADH DEHYDROGENASE [UBIQUINONE] IRON-SULFUR PROTEIN 3, MITOCHONDRIAL"/>
    <property type="match status" value="1"/>
</dbReference>
<keyword evidence="3" id="KW-1003">Cell membrane</keyword>
<keyword evidence="3" id="KW-0830">Ubiquinone</keyword>
<keyword evidence="3 4" id="KW-1278">Translocase</keyword>
<keyword evidence="3 5" id="KW-0874">Quinone</keyword>
<sequence>MHPIAQKIQEKFPDAFVGSIEALGEVSVSVKREKIVDICRFLHDDPALSFDMITDICSVDFPNEELRFEMIYQFYSIQRNHRIRIKARVPEEDCAIDSVTGIWKGADFMEREVYDMMGIVFNNHPDLRRILMTEDYDEGFPLRKDFPVEGKGWRDTFEFMPS</sequence>
<dbReference type="PANTHER" id="PTHR10884">
    <property type="entry name" value="NADH DEHYDROGENASE UBIQUINONE IRON-SULFUR PROTEIN 3"/>
    <property type="match status" value="1"/>
</dbReference>
<evidence type="ECO:0000313" key="8">
    <source>
        <dbReference type="Proteomes" id="UP000534783"/>
    </source>
</evidence>
<dbReference type="EMBL" id="VTOW01000004">
    <property type="protein sequence ID" value="NKE72745.1"/>
    <property type="molecule type" value="Genomic_DNA"/>
</dbReference>
<dbReference type="Pfam" id="PF00329">
    <property type="entry name" value="Complex1_30kDa"/>
    <property type="match status" value="1"/>
</dbReference>
<comment type="caution">
    <text evidence="7">The sequence shown here is derived from an EMBL/GenBank/DDBJ whole genome shotgun (WGS) entry which is preliminary data.</text>
</comment>
<dbReference type="InterPro" id="IPR037232">
    <property type="entry name" value="NADH_quin_OxRdtase_su_C/D-like"/>
</dbReference>
<protein>
    <recommendedName>
        <fullName evidence="3">NADH-quinone oxidoreductase subunit C</fullName>
        <ecNumber evidence="3">7.1.1.-</ecNumber>
    </recommendedName>
    <alternativeName>
        <fullName evidence="3">NADH dehydrogenase I subunit C</fullName>
    </alternativeName>
    <alternativeName>
        <fullName evidence="3">NDH-1 subunit C</fullName>
    </alternativeName>
</protein>
<reference evidence="7 8" key="1">
    <citation type="journal article" date="2020" name="Nature">
        <title>Bacterial chemolithoautotrophy via manganese oxidation.</title>
        <authorList>
            <person name="Yu H."/>
            <person name="Leadbetter J.R."/>
        </authorList>
    </citation>
    <scope>NUCLEOTIDE SEQUENCE [LARGE SCALE GENOMIC DNA]</scope>
    <source>
        <strain evidence="7 8">Mn-1</strain>
    </source>
</reference>
<dbReference type="Gene3D" id="3.30.460.80">
    <property type="entry name" value="NADH:ubiquinone oxidoreductase, 30kDa subunit"/>
    <property type="match status" value="1"/>
</dbReference>
<dbReference type="SUPFAM" id="SSF143243">
    <property type="entry name" value="Nqo5-like"/>
    <property type="match status" value="1"/>
</dbReference>
<dbReference type="PROSITE" id="PS00542">
    <property type="entry name" value="COMPLEX1_30K"/>
    <property type="match status" value="1"/>
</dbReference>
<name>A0A7X6ICQ1_9BACT</name>
<dbReference type="GO" id="GO:0050136">
    <property type="term" value="F:NADH dehydrogenase (quinone) (non-electrogenic) activity"/>
    <property type="evidence" value="ECO:0007669"/>
    <property type="project" value="UniProtKB-UniRule"/>
</dbReference>
<evidence type="ECO:0000256" key="1">
    <source>
        <dbReference type="ARBA" id="ARBA00007569"/>
    </source>
</evidence>
<feature type="domain" description="NADH:ubiquinone oxidoreductase 30kDa subunit" evidence="6">
    <location>
        <begin position="28"/>
        <end position="151"/>
    </location>
</feature>
<dbReference type="GO" id="GO:0005886">
    <property type="term" value="C:plasma membrane"/>
    <property type="evidence" value="ECO:0007669"/>
    <property type="project" value="UniProtKB-SubCell"/>
</dbReference>